<dbReference type="PROSITE" id="PS50801">
    <property type="entry name" value="STAS"/>
    <property type="match status" value="1"/>
</dbReference>
<evidence type="ECO:0000256" key="3">
    <source>
        <dbReference type="ARBA" id="ARBA00022989"/>
    </source>
</evidence>
<dbReference type="InterPro" id="IPR011547">
    <property type="entry name" value="SLC26A/SulP_dom"/>
</dbReference>
<dbReference type="Proteomes" id="UP000614601">
    <property type="component" value="Unassembled WGS sequence"/>
</dbReference>
<feature type="domain" description="STAS" evidence="6">
    <location>
        <begin position="125"/>
        <end position="253"/>
    </location>
</feature>
<dbReference type="InterPro" id="IPR036513">
    <property type="entry name" value="STAS_dom_sf"/>
</dbReference>
<name>A0A811K412_9BILA</name>
<dbReference type="PANTHER" id="PTHR11814">
    <property type="entry name" value="SULFATE TRANSPORTER"/>
    <property type="match status" value="1"/>
</dbReference>
<dbReference type="Gene3D" id="3.30.750.24">
    <property type="entry name" value="STAS domain"/>
    <property type="match status" value="1"/>
</dbReference>
<evidence type="ECO:0000256" key="1">
    <source>
        <dbReference type="ARBA" id="ARBA00004141"/>
    </source>
</evidence>
<evidence type="ECO:0000259" key="6">
    <source>
        <dbReference type="PROSITE" id="PS50801"/>
    </source>
</evidence>
<evidence type="ECO:0000256" key="5">
    <source>
        <dbReference type="SAM" id="Phobius"/>
    </source>
</evidence>
<dbReference type="OrthoDB" id="288203at2759"/>
<dbReference type="EMBL" id="CAJFCW020000002">
    <property type="protein sequence ID" value="CAG9091856.1"/>
    <property type="molecule type" value="Genomic_DNA"/>
</dbReference>
<dbReference type="InterPro" id="IPR001902">
    <property type="entry name" value="SLC26A/SulP_fam"/>
</dbReference>
<protein>
    <recommendedName>
        <fullName evidence="6">STAS domain-containing protein</fullName>
    </recommendedName>
</protein>
<dbReference type="InterPro" id="IPR002645">
    <property type="entry name" value="STAS_dom"/>
</dbReference>
<sequence>MRLTVFFSSIALLAVVLYIGPALEYLPKCILASIVLVSLTAAFDKIQELRTLWPLFKTDFFVFIITLLLTVCYELAKGLILSVGIAVLTTVIRNQCSSWHFLHRSDDEEFREIPKRQLNEIDSGGACVFRFDGPLIFTSVQKFTKSVRKAVKKWERREEIQTDDSGFRWRTRLQDTKKGNILMVIDCSGFPYVDYMGLVTLKRVYKELCLNQVEVRLAAPKPNLKRMIENTDFLATVPAAHVFPTIKRAYEHLLTPTYD</sequence>
<dbReference type="GO" id="GO:0055085">
    <property type="term" value="P:transmembrane transport"/>
    <property type="evidence" value="ECO:0007669"/>
    <property type="project" value="InterPro"/>
</dbReference>
<dbReference type="SUPFAM" id="SSF52091">
    <property type="entry name" value="SpoIIaa-like"/>
    <property type="match status" value="1"/>
</dbReference>
<evidence type="ECO:0000256" key="2">
    <source>
        <dbReference type="ARBA" id="ARBA00022692"/>
    </source>
</evidence>
<dbReference type="Proteomes" id="UP000783686">
    <property type="component" value="Unassembled WGS sequence"/>
</dbReference>
<keyword evidence="2 5" id="KW-0812">Transmembrane</keyword>
<comment type="caution">
    <text evidence="7">The sequence shown here is derived from an EMBL/GenBank/DDBJ whole genome shotgun (WGS) entry which is preliminary data.</text>
</comment>
<gene>
    <name evidence="7" type="ORF">BOKJ2_LOCUS3318</name>
</gene>
<feature type="transmembrane region" description="Helical" evidence="5">
    <location>
        <begin position="60"/>
        <end position="88"/>
    </location>
</feature>
<keyword evidence="3 5" id="KW-1133">Transmembrane helix</keyword>
<keyword evidence="8" id="KW-1185">Reference proteome</keyword>
<accession>A0A811K412</accession>
<dbReference type="CDD" id="cd07042">
    <property type="entry name" value="STAS_SulP_like_sulfate_transporter"/>
    <property type="match status" value="1"/>
</dbReference>
<keyword evidence="4 5" id="KW-0472">Membrane</keyword>
<dbReference type="Pfam" id="PF01740">
    <property type="entry name" value="STAS"/>
    <property type="match status" value="1"/>
</dbReference>
<dbReference type="Pfam" id="PF00916">
    <property type="entry name" value="Sulfate_transp"/>
    <property type="match status" value="1"/>
</dbReference>
<proteinExistence type="predicted"/>
<dbReference type="GO" id="GO:0016020">
    <property type="term" value="C:membrane"/>
    <property type="evidence" value="ECO:0007669"/>
    <property type="project" value="UniProtKB-SubCell"/>
</dbReference>
<evidence type="ECO:0000313" key="8">
    <source>
        <dbReference type="Proteomes" id="UP000614601"/>
    </source>
</evidence>
<evidence type="ECO:0000256" key="4">
    <source>
        <dbReference type="ARBA" id="ARBA00023136"/>
    </source>
</evidence>
<reference evidence="7" key="1">
    <citation type="submission" date="2020-09" db="EMBL/GenBank/DDBJ databases">
        <authorList>
            <person name="Kikuchi T."/>
        </authorList>
    </citation>
    <scope>NUCLEOTIDE SEQUENCE</scope>
    <source>
        <strain evidence="7">SH1</strain>
    </source>
</reference>
<comment type="subcellular location">
    <subcellularLocation>
        <location evidence="1">Membrane</location>
        <topology evidence="1">Multi-pass membrane protein</topology>
    </subcellularLocation>
</comment>
<evidence type="ECO:0000313" key="7">
    <source>
        <dbReference type="EMBL" id="CAD5210686.1"/>
    </source>
</evidence>
<dbReference type="EMBL" id="CAJFDH010000002">
    <property type="protein sequence ID" value="CAD5210686.1"/>
    <property type="molecule type" value="Genomic_DNA"/>
</dbReference>
<dbReference type="AlphaFoldDB" id="A0A811K412"/>
<organism evidence="7 8">
    <name type="scientific">Bursaphelenchus okinawaensis</name>
    <dbReference type="NCBI Taxonomy" id="465554"/>
    <lineage>
        <taxon>Eukaryota</taxon>
        <taxon>Metazoa</taxon>
        <taxon>Ecdysozoa</taxon>
        <taxon>Nematoda</taxon>
        <taxon>Chromadorea</taxon>
        <taxon>Rhabditida</taxon>
        <taxon>Tylenchina</taxon>
        <taxon>Tylenchomorpha</taxon>
        <taxon>Aphelenchoidea</taxon>
        <taxon>Aphelenchoididae</taxon>
        <taxon>Bursaphelenchus</taxon>
    </lineage>
</organism>